<evidence type="ECO:0000256" key="1">
    <source>
        <dbReference type="SAM" id="MobiDB-lite"/>
    </source>
</evidence>
<feature type="region of interest" description="Disordered" evidence="1">
    <location>
        <begin position="244"/>
        <end position="263"/>
    </location>
</feature>
<proteinExistence type="predicted"/>
<name>A0ABQ9G6I4_9NEOP</name>
<dbReference type="Proteomes" id="UP001159363">
    <property type="component" value="Chromosome 15"/>
</dbReference>
<evidence type="ECO:0000313" key="2">
    <source>
        <dbReference type="EMBL" id="KAJ8867057.1"/>
    </source>
</evidence>
<keyword evidence="3" id="KW-1185">Reference proteome</keyword>
<organism evidence="2 3">
    <name type="scientific">Dryococelus australis</name>
    <dbReference type="NCBI Taxonomy" id="614101"/>
    <lineage>
        <taxon>Eukaryota</taxon>
        <taxon>Metazoa</taxon>
        <taxon>Ecdysozoa</taxon>
        <taxon>Arthropoda</taxon>
        <taxon>Hexapoda</taxon>
        <taxon>Insecta</taxon>
        <taxon>Pterygota</taxon>
        <taxon>Neoptera</taxon>
        <taxon>Polyneoptera</taxon>
        <taxon>Phasmatodea</taxon>
        <taxon>Verophasmatodea</taxon>
        <taxon>Anareolatae</taxon>
        <taxon>Phasmatidae</taxon>
        <taxon>Eurycanthinae</taxon>
        <taxon>Dryococelus</taxon>
    </lineage>
</organism>
<evidence type="ECO:0000313" key="3">
    <source>
        <dbReference type="Proteomes" id="UP001159363"/>
    </source>
</evidence>
<protein>
    <submittedName>
        <fullName evidence="2">Uncharacterized protein</fullName>
    </submittedName>
</protein>
<comment type="caution">
    <text evidence="2">The sequence shown here is derived from an EMBL/GenBank/DDBJ whole genome shotgun (WGS) entry which is preliminary data.</text>
</comment>
<dbReference type="EMBL" id="JARBHB010000016">
    <property type="protein sequence ID" value="KAJ8867057.1"/>
    <property type="molecule type" value="Genomic_DNA"/>
</dbReference>
<sequence length="263" mass="27704">MFLIYIPRSPRATVAKRLACSPPTKANRVQSPAGPLPDFARGNVAGDASGRRGFIGDIPCASSFHSGAASYSPHFSLDSSKDLDWSGEQVGACSREKSGEGLVFIGGSGEHAGACSSVKSGEGFVFILEIYVCLVCIHSGMASRAGHAAECREMSNAESSAVGGSRYSDINRRLPKATQKAATVEHVDGSALSEIAPLDLGSSRTQRCLLYRCCCPGAYRCRCHEIDFGCFNLCLRELPFEGAGSTEVVPGGESCESNHRGGL</sequence>
<accession>A0ABQ9G6I4</accession>
<reference evidence="2 3" key="1">
    <citation type="submission" date="2023-02" db="EMBL/GenBank/DDBJ databases">
        <title>LHISI_Scaffold_Assembly.</title>
        <authorList>
            <person name="Stuart O.P."/>
            <person name="Cleave R."/>
            <person name="Magrath M.J.L."/>
            <person name="Mikheyev A.S."/>
        </authorList>
    </citation>
    <scope>NUCLEOTIDE SEQUENCE [LARGE SCALE GENOMIC DNA]</scope>
    <source>
        <strain evidence="2">Daus_M_001</strain>
        <tissue evidence="2">Leg muscle</tissue>
    </source>
</reference>
<gene>
    <name evidence="2" type="ORF">PR048_032919</name>
</gene>